<evidence type="ECO:0000256" key="1">
    <source>
        <dbReference type="SAM" id="MobiDB-lite"/>
    </source>
</evidence>
<feature type="domain" description="Smad anchor for receptor activation-like C-terminal" evidence="3">
    <location>
        <begin position="345"/>
        <end position="384"/>
    </location>
</feature>
<feature type="transmembrane region" description="Helical" evidence="2">
    <location>
        <begin position="149"/>
        <end position="173"/>
    </location>
</feature>
<sequence>PGCQNISVSSMRLEAQLARTPEKQGSRGIRLQYARCGRPLDRESNSWLVRLELSNFDFSCPCHDCDAYGQHMTVGRKAAGAAAPPGVLSATRPSRTGINVSVTFIDCKPECQPQTVPHGQDSGLGASSSCSAEGLQDMCRWCLVPKYDVSYTGGLVFLAIVLTLLLLGCLLFINREAVAAEFTRLVGKSRRLVRQRDIEQSQQHSTRSVWPGRSPDSAREEAEVADVDFVCAGGAATNRRAMVLLGQKTVCGPTRTTASAGWPRRDLLLLLEHIAIDNAAPADPGRSNSAGVLKKAKEGSTVGDMDHTVFQASERGFLGSQYTGGPAGLPAGAQAGSCPYLLHSPTRLLLRLGAEDGVYPCGLISNRYRPPVFYEPARSVMSMFR</sequence>
<evidence type="ECO:0000313" key="5">
    <source>
        <dbReference type="WBParaSite" id="snap_masked-unitig_21351-processed-gene-0.1-mRNA-1"/>
    </source>
</evidence>
<reference evidence="5" key="1">
    <citation type="submission" date="2016-11" db="UniProtKB">
        <authorList>
            <consortium name="WormBaseParasite"/>
        </authorList>
    </citation>
    <scope>IDENTIFICATION</scope>
</reference>
<evidence type="ECO:0000313" key="4">
    <source>
        <dbReference type="Proteomes" id="UP000095280"/>
    </source>
</evidence>
<evidence type="ECO:0000256" key="2">
    <source>
        <dbReference type="SAM" id="Phobius"/>
    </source>
</evidence>
<keyword evidence="2" id="KW-0472">Membrane</keyword>
<protein>
    <submittedName>
        <fullName evidence="5">DUF3480 domain-containing protein</fullName>
    </submittedName>
</protein>
<keyword evidence="2" id="KW-1133">Transmembrane helix</keyword>
<feature type="region of interest" description="Disordered" evidence="1">
    <location>
        <begin position="196"/>
        <end position="217"/>
    </location>
</feature>
<dbReference type="AlphaFoldDB" id="A0A1I8JNH3"/>
<keyword evidence="2" id="KW-0812">Transmembrane</keyword>
<accession>A0A1I8JNH3</accession>
<dbReference type="Pfam" id="PF11979">
    <property type="entry name" value="SARA_C"/>
    <property type="match status" value="1"/>
</dbReference>
<evidence type="ECO:0000259" key="3">
    <source>
        <dbReference type="Pfam" id="PF11979"/>
    </source>
</evidence>
<proteinExistence type="predicted"/>
<dbReference type="InterPro" id="IPR022557">
    <property type="entry name" value="SARA-like_C"/>
</dbReference>
<keyword evidence="4" id="KW-1185">Reference proteome</keyword>
<organism evidence="4 5">
    <name type="scientific">Macrostomum lignano</name>
    <dbReference type="NCBI Taxonomy" id="282301"/>
    <lineage>
        <taxon>Eukaryota</taxon>
        <taxon>Metazoa</taxon>
        <taxon>Spiralia</taxon>
        <taxon>Lophotrochozoa</taxon>
        <taxon>Platyhelminthes</taxon>
        <taxon>Rhabditophora</taxon>
        <taxon>Macrostomorpha</taxon>
        <taxon>Macrostomida</taxon>
        <taxon>Macrostomidae</taxon>
        <taxon>Macrostomum</taxon>
    </lineage>
</organism>
<dbReference type="Proteomes" id="UP000095280">
    <property type="component" value="Unplaced"/>
</dbReference>
<name>A0A1I8JNH3_9PLAT</name>
<dbReference type="WBParaSite" id="snap_masked-unitig_21351-processed-gene-0.1-mRNA-1">
    <property type="protein sequence ID" value="snap_masked-unitig_21351-processed-gene-0.1-mRNA-1"/>
    <property type="gene ID" value="snap_masked-unitig_21351-processed-gene-0.1"/>
</dbReference>